<name>A0A1F5WQ65_9BACT</name>
<dbReference type="Proteomes" id="UP000177723">
    <property type="component" value="Unassembled WGS sequence"/>
</dbReference>
<evidence type="ECO:0000313" key="1">
    <source>
        <dbReference type="EMBL" id="OGF77727.1"/>
    </source>
</evidence>
<organism evidence="1 2">
    <name type="scientific">Candidatus Giovannonibacteria bacterium RIFCSPHIGHO2_12_FULL_43_15</name>
    <dbReference type="NCBI Taxonomy" id="1798341"/>
    <lineage>
        <taxon>Bacteria</taxon>
        <taxon>Candidatus Giovannoniibacteriota</taxon>
    </lineage>
</organism>
<dbReference type="EMBL" id="MFHT01000013">
    <property type="protein sequence ID" value="OGF77727.1"/>
    <property type="molecule type" value="Genomic_DNA"/>
</dbReference>
<evidence type="ECO:0000313" key="2">
    <source>
        <dbReference type="Proteomes" id="UP000177723"/>
    </source>
</evidence>
<dbReference type="AlphaFoldDB" id="A0A1F5WQ65"/>
<gene>
    <name evidence="1" type="ORF">A3F23_01555</name>
</gene>
<comment type="caution">
    <text evidence="1">The sequence shown here is derived from an EMBL/GenBank/DDBJ whole genome shotgun (WGS) entry which is preliminary data.</text>
</comment>
<protein>
    <submittedName>
        <fullName evidence="1">Uncharacterized protein</fullName>
    </submittedName>
</protein>
<sequence length="157" mass="17825">MNGMVALANGVKIGLLGESNGRRSPVLKENSSLIGIPRRGYNLKFQVMTTQTEIYGIFVDNYGKAVPAKSRQIVNGDDPETIRKYRFTLQVRPHPNTKRLCVKGNGTAFHLLRIFLDTLETITLRRERNGIYVRLVQSSGMVLVKREEIIKNPDLRR</sequence>
<proteinExistence type="predicted"/>
<reference evidence="1 2" key="1">
    <citation type="journal article" date="2016" name="Nat. Commun.">
        <title>Thousands of microbial genomes shed light on interconnected biogeochemical processes in an aquifer system.</title>
        <authorList>
            <person name="Anantharaman K."/>
            <person name="Brown C.T."/>
            <person name="Hug L.A."/>
            <person name="Sharon I."/>
            <person name="Castelle C.J."/>
            <person name="Probst A.J."/>
            <person name="Thomas B.C."/>
            <person name="Singh A."/>
            <person name="Wilkins M.J."/>
            <person name="Karaoz U."/>
            <person name="Brodie E.L."/>
            <person name="Williams K.H."/>
            <person name="Hubbard S.S."/>
            <person name="Banfield J.F."/>
        </authorList>
    </citation>
    <scope>NUCLEOTIDE SEQUENCE [LARGE SCALE GENOMIC DNA]</scope>
</reference>
<accession>A0A1F5WQ65</accession>